<dbReference type="Proteomes" id="UP001058974">
    <property type="component" value="Chromosome 6"/>
</dbReference>
<reference evidence="5 6" key="1">
    <citation type="journal article" date="2022" name="Nat. Genet.">
        <title>Improved pea reference genome and pan-genome highlight genomic features and evolutionary characteristics.</title>
        <authorList>
            <person name="Yang T."/>
            <person name="Liu R."/>
            <person name="Luo Y."/>
            <person name="Hu S."/>
            <person name="Wang D."/>
            <person name="Wang C."/>
            <person name="Pandey M.K."/>
            <person name="Ge S."/>
            <person name="Xu Q."/>
            <person name="Li N."/>
            <person name="Li G."/>
            <person name="Huang Y."/>
            <person name="Saxena R.K."/>
            <person name="Ji Y."/>
            <person name="Li M."/>
            <person name="Yan X."/>
            <person name="He Y."/>
            <person name="Liu Y."/>
            <person name="Wang X."/>
            <person name="Xiang C."/>
            <person name="Varshney R.K."/>
            <person name="Ding H."/>
            <person name="Gao S."/>
            <person name="Zong X."/>
        </authorList>
    </citation>
    <scope>NUCLEOTIDE SEQUENCE [LARGE SCALE GENOMIC DNA]</scope>
    <source>
        <strain evidence="5 6">cv. Zhongwan 6</strain>
    </source>
</reference>
<dbReference type="Gene3D" id="2.60.210.10">
    <property type="entry name" value="Apoptosis, Tumor Necrosis Factor Receptor Associated Protein 2, Chain A"/>
    <property type="match status" value="1"/>
</dbReference>
<feature type="domain" description="MATH" evidence="4">
    <location>
        <begin position="7"/>
        <end position="130"/>
    </location>
</feature>
<evidence type="ECO:0000256" key="3">
    <source>
        <dbReference type="SAM" id="MobiDB-lite"/>
    </source>
</evidence>
<proteinExistence type="predicted"/>
<feature type="coiled-coil region" evidence="2">
    <location>
        <begin position="299"/>
        <end position="333"/>
    </location>
</feature>
<dbReference type="InterPro" id="IPR002083">
    <property type="entry name" value="MATH/TRAF_dom"/>
</dbReference>
<gene>
    <name evidence="5" type="ORF">KIW84_062470</name>
</gene>
<evidence type="ECO:0000313" key="5">
    <source>
        <dbReference type="EMBL" id="KAI5396276.1"/>
    </source>
</evidence>
<evidence type="ECO:0000256" key="1">
    <source>
        <dbReference type="ARBA" id="ARBA00023054"/>
    </source>
</evidence>
<dbReference type="Pfam" id="PF22486">
    <property type="entry name" value="MATH_2"/>
    <property type="match status" value="1"/>
</dbReference>
<dbReference type="AlphaFoldDB" id="A0A9D5A5X9"/>
<organism evidence="5 6">
    <name type="scientific">Pisum sativum</name>
    <name type="common">Garden pea</name>
    <name type="synonym">Lathyrus oleraceus</name>
    <dbReference type="NCBI Taxonomy" id="3888"/>
    <lineage>
        <taxon>Eukaryota</taxon>
        <taxon>Viridiplantae</taxon>
        <taxon>Streptophyta</taxon>
        <taxon>Embryophyta</taxon>
        <taxon>Tracheophyta</taxon>
        <taxon>Spermatophyta</taxon>
        <taxon>Magnoliopsida</taxon>
        <taxon>eudicotyledons</taxon>
        <taxon>Gunneridae</taxon>
        <taxon>Pentapetalae</taxon>
        <taxon>rosids</taxon>
        <taxon>fabids</taxon>
        <taxon>Fabales</taxon>
        <taxon>Fabaceae</taxon>
        <taxon>Papilionoideae</taxon>
        <taxon>50 kb inversion clade</taxon>
        <taxon>NPAAA clade</taxon>
        <taxon>Hologalegina</taxon>
        <taxon>IRL clade</taxon>
        <taxon>Fabeae</taxon>
        <taxon>Lathyrus</taxon>
    </lineage>
</organism>
<name>A0A9D5A5X9_PEA</name>
<dbReference type="CDD" id="cd00121">
    <property type="entry name" value="MATH"/>
    <property type="match status" value="1"/>
</dbReference>
<dbReference type="PROSITE" id="PS50144">
    <property type="entry name" value="MATH"/>
    <property type="match status" value="1"/>
</dbReference>
<comment type="caution">
    <text evidence="5">The sequence shown here is derived from an EMBL/GenBank/DDBJ whole genome shotgun (WGS) entry which is preliminary data.</text>
</comment>
<dbReference type="Gramene" id="Psat06G0247000-T1">
    <property type="protein sequence ID" value="KAI5396276.1"/>
    <property type="gene ID" value="KIW84_062470"/>
</dbReference>
<dbReference type="InterPro" id="IPR008974">
    <property type="entry name" value="TRAF-like"/>
</dbReference>
<evidence type="ECO:0000256" key="2">
    <source>
        <dbReference type="SAM" id="Coils"/>
    </source>
</evidence>
<dbReference type="InterPro" id="IPR050804">
    <property type="entry name" value="MCC"/>
</dbReference>
<accession>A0A9D5A5X9</accession>
<feature type="compositionally biased region" description="Polar residues" evidence="3">
    <location>
        <begin position="144"/>
        <end position="153"/>
    </location>
</feature>
<feature type="region of interest" description="Disordered" evidence="3">
    <location>
        <begin position="144"/>
        <end position="183"/>
    </location>
</feature>
<dbReference type="OrthoDB" id="289038at2759"/>
<dbReference type="Gramene" id="PSAT_LOCUS26285_t1">
    <property type="protein sequence ID" value="CAL5207520.1"/>
    <property type="gene ID" value="PSAT_LOCUS26285"/>
</dbReference>
<evidence type="ECO:0000259" key="4">
    <source>
        <dbReference type="PROSITE" id="PS50144"/>
    </source>
</evidence>
<dbReference type="EMBL" id="JAMSHJ010000006">
    <property type="protein sequence ID" value="KAI5396276.1"/>
    <property type="molecule type" value="Genomic_DNA"/>
</dbReference>
<feature type="compositionally biased region" description="Low complexity" evidence="3">
    <location>
        <begin position="165"/>
        <end position="183"/>
    </location>
</feature>
<keyword evidence="6" id="KW-1185">Reference proteome</keyword>
<dbReference type="SUPFAM" id="SSF49599">
    <property type="entry name" value="TRAF domain-like"/>
    <property type="match status" value="1"/>
</dbReference>
<dbReference type="SMART" id="SM00061">
    <property type="entry name" value="MATH"/>
    <property type="match status" value="1"/>
</dbReference>
<sequence length="355" mass="41405">METSEYFEKFTWRIEDFSTKNGMKLKSKDFKIRGYTWKILVHPLRKDVDHFTFYLMVADSLPPYGWNRDTFFKLVLINQLDMNKSIVKETQQKFNGGYRCWGSFFIRLKDFNDHKQGYLVRDTCILEAHICVSNFTPKIHDINSLNPNSTDQSSDVRETVCPRMSGSTSSPRASGSTFSPRTSSSDLTIREFLDLENLKPEEKCLIPLLDEMCMWRPSLIENLMKKTPLFRQWTLMSLGQILHFLKTKKVKDMNEDDIEKIKSLWEELANSSELDLSWLEPYVQSALGVKPYIERAKKLKKLKDKVVALDIKMKQLRDELTASQAQYEIARKGLSEVRNGFQEMNINAPIGYTML</sequence>
<evidence type="ECO:0000313" key="6">
    <source>
        <dbReference type="Proteomes" id="UP001058974"/>
    </source>
</evidence>
<keyword evidence="1 2" id="KW-0175">Coiled coil</keyword>
<dbReference type="PANTHER" id="PTHR46236">
    <property type="entry name" value="TRAF-LIKE SUPERFAMILY PROTEIN"/>
    <property type="match status" value="1"/>
</dbReference>
<dbReference type="Gramene" id="Psat6g123000.1">
    <property type="protein sequence ID" value="Psat6g123000.1.cds"/>
    <property type="gene ID" value="Psat6g123000"/>
</dbReference>
<dbReference type="PANTHER" id="PTHR46236:SF36">
    <property type="entry name" value="MATH (MEPRIN AND TRAF-C-LIKE) DOMAIN PROTEIN"/>
    <property type="match status" value="1"/>
</dbReference>
<protein>
    <recommendedName>
        <fullName evidence="4">MATH domain-containing protein</fullName>
    </recommendedName>
</protein>